<protein>
    <submittedName>
        <fullName evidence="5">Plastid-lipid-associated protein 2, chloroplastic</fullName>
    </submittedName>
</protein>
<dbReference type="InterPro" id="IPR039633">
    <property type="entry name" value="PAP"/>
</dbReference>
<dbReference type="AlphaFoldDB" id="A0AAX6GZW3"/>
<comment type="caution">
    <text evidence="5">The sequence shown here is derived from an EMBL/GenBank/DDBJ whole genome shotgun (WGS) entry which is preliminary data.</text>
</comment>
<dbReference type="EMBL" id="JANAVB010014600">
    <property type="protein sequence ID" value="KAJ6834256.1"/>
    <property type="molecule type" value="Genomic_DNA"/>
</dbReference>
<evidence type="ECO:0000256" key="2">
    <source>
        <dbReference type="ARBA" id="ARBA00022640"/>
    </source>
</evidence>
<comment type="subcellular location">
    <subcellularLocation>
        <location evidence="1">Plastid</location>
    </subcellularLocation>
</comment>
<dbReference type="GO" id="GO:0009536">
    <property type="term" value="C:plastid"/>
    <property type="evidence" value="ECO:0007669"/>
    <property type="project" value="UniProtKB-SubCell"/>
</dbReference>
<name>A0AAX6GZW3_IRIPA</name>
<keyword evidence="6" id="KW-1185">Reference proteome</keyword>
<feature type="domain" description="Plastid lipid-associated protein/fibrillin conserved" evidence="4">
    <location>
        <begin position="90"/>
        <end position="306"/>
    </location>
</feature>
<gene>
    <name evidence="5" type="ORF">M6B38_336435</name>
</gene>
<proteinExistence type="predicted"/>
<dbReference type="InterPro" id="IPR006843">
    <property type="entry name" value="PAP/fibrillin_dom"/>
</dbReference>
<evidence type="ECO:0000256" key="1">
    <source>
        <dbReference type="ARBA" id="ARBA00004474"/>
    </source>
</evidence>
<evidence type="ECO:0000313" key="5">
    <source>
        <dbReference type="EMBL" id="KAJ6834256.1"/>
    </source>
</evidence>
<reference evidence="5" key="2">
    <citation type="submission" date="2023-04" db="EMBL/GenBank/DDBJ databases">
        <authorList>
            <person name="Bruccoleri R.E."/>
            <person name="Oakeley E.J."/>
            <person name="Faust A.-M."/>
            <person name="Dessus-Babus S."/>
            <person name="Altorfer M."/>
            <person name="Burckhardt D."/>
            <person name="Oertli M."/>
            <person name="Naumann U."/>
            <person name="Petersen F."/>
            <person name="Wong J."/>
        </authorList>
    </citation>
    <scope>NUCLEOTIDE SEQUENCE</scope>
    <source>
        <strain evidence="5">GSM-AAB239-AS_SAM_17_03QT</strain>
        <tissue evidence="5">Leaf</tissue>
    </source>
</reference>
<organism evidence="5 6">
    <name type="scientific">Iris pallida</name>
    <name type="common">Sweet iris</name>
    <dbReference type="NCBI Taxonomy" id="29817"/>
    <lineage>
        <taxon>Eukaryota</taxon>
        <taxon>Viridiplantae</taxon>
        <taxon>Streptophyta</taxon>
        <taxon>Embryophyta</taxon>
        <taxon>Tracheophyta</taxon>
        <taxon>Spermatophyta</taxon>
        <taxon>Magnoliopsida</taxon>
        <taxon>Liliopsida</taxon>
        <taxon>Asparagales</taxon>
        <taxon>Iridaceae</taxon>
        <taxon>Iridoideae</taxon>
        <taxon>Irideae</taxon>
        <taxon>Iris</taxon>
    </lineage>
</organism>
<keyword evidence="2" id="KW-0934">Plastid</keyword>
<accession>A0AAX6GZW3</accession>
<dbReference type="Pfam" id="PF04755">
    <property type="entry name" value="PAP_fibrillin"/>
    <property type="match status" value="1"/>
</dbReference>
<keyword evidence="3" id="KW-0809">Transit peptide</keyword>
<evidence type="ECO:0000313" key="6">
    <source>
        <dbReference type="Proteomes" id="UP001140949"/>
    </source>
</evidence>
<sequence length="315" mass="33500">MAGTASCNVFALKTAAPIPTISPPPVRSPARRPLPCSTAFPKRSARSPPALLLPRRSFVRRAAGAGGGEWEGQAGEEVKVAEEALTETGELKKRLLDAVAGTERGLAAGSERRAEIVELITQLEAKNPTPAPTDAIALLDGKWILVYTSFSQLFPLLGTGTLPHLVKVDEISQTIDSETFAVQNSVKFAGPLATAAVSTNATYEVRSPKRVQIKFKEGVIGTPQLTDSVEFPDKLEILGRSIDLSPLKGVITSIQDSYSSVAKTISGQPPLKIPISSDRAESWLLTTYLDGELRISRGDGGSVFVLVKEGSSLLN</sequence>
<dbReference type="Proteomes" id="UP001140949">
    <property type="component" value="Unassembled WGS sequence"/>
</dbReference>
<dbReference type="PANTHER" id="PTHR31906">
    <property type="entry name" value="PLASTID-LIPID-ASSOCIATED PROTEIN 4, CHLOROPLASTIC-RELATED"/>
    <property type="match status" value="1"/>
</dbReference>
<evidence type="ECO:0000259" key="4">
    <source>
        <dbReference type="Pfam" id="PF04755"/>
    </source>
</evidence>
<reference evidence="5" key="1">
    <citation type="journal article" date="2023" name="GigaByte">
        <title>Genome assembly of the bearded iris, Iris pallida Lam.</title>
        <authorList>
            <person name="Bruccoleri R.E."/>
            <person name="Oakeley E.J."/>
            <person name="Faust A.M.E."/>
            <person name="Altorfer M."/>
            <person name="Dessus-Babus S."/>
            <person name="Burckhardt D."/>
            <person name="Oertli M."/>
            <person name="Naumann U."/>
            <person name="Petersen F."/>
            <person name="Wong J."/>
        </authorList>
    </citation>
    <scope>NUCLEOTIDE SEQUENCE</scope>
    <source>
        <strain evidence="5">GSM-AAB239-AS_SAM_17_03QT</strain>
    </source>
</reference>
<evidence type="ECO:0000256" key="3">
    <source>
        <dbReference type="ARBA" id="ARBA00022946"/>
    </source>
</evidence>